<dbReference type="GO" id="GO:0005777">
    <property type="term" value="C:peroxisome"/>
    <property type="evidence" value="ECO:0007669"/>
    <property type="project" value="InterPro"/>
</dbReference>
<gene>
    <name evidence="1" type="ORF">NE237_021832</name>
</gene>
<dbReference type="GO" id="GO:0010468">
    <property type="term" value="P:regulation of gene expression"/>
    <property type="evidence" value="ECO:0007669"/>
    <property type="project" value="InterPro"/>
</dbReference>
<dbReference type="PANTHER" id="PTHR14379">
    <property type="entry name" value="LIMKAIN B LKAP"/>
    <property type="match status" value="1"/>
</dbReference>
<accession>A0A9Q0K3X5</accession>
<dbReference type="AlphaFoldDB" id="A0A9Q0K3X5"/>
<dbReference type="Proteomes" id="UP001141806">
    <property type="component" value="Unassembled WGS sequence"/>
</dbReference>
<proteinExistence type="predicted"/>
<evidence type="ECO:0000313" key="1">
    <source>
        <dbReference type="EMBL" id="KAJ4961922.1"/>
    </source>
</evidence>
<evidence type="ECO:0000313" key="2">
    <source>
        <dbReference type="Proteomes" id="UP001141806"/>
    </source>
</evidence>
<evidence type="ECO:0008006" key="3">
    <source>
        <dbReference type="Google" id="ProtNLM"/>
    </source>
</evidence>
<comment type="caution">
    <text evidence="1">The sequence shown here is derived from an EMBL/GenBank/DDBJ whole genome shotgun (WGS) entry which is preliminary data.</text>
</comment>
<dbReference type="PANTHER" id="PTHR14379:SF57">
    <property type="entry name" value="NYN DOMAIN-CONTAINING PROTEIN"/>
    <property type="match status" value="1"/>
</dbReference>
<dbReference type="EMBL" id="JAMYWD010000009">
    <property type="protein sequence ID" value="KAJ4961922.1"/>
    <property type="molecule type" value="Genomic_DNA"/>
</dbReference>
<organism evidence="1 2">
    <name type="scientific">Protea cynaroides</name>
    <dbReference type="NCBI Taxonomy" id="273540"/>
    <lineage>
        <taxon>Eukaryota</taxon>
        <taxon>Viridiplantae</taxon>
        <taxon>Streptophyta</taxon>
        <taxon>Embryophyta</taxon>
        <taxon>Tracheophyta</taxon>
        <taxon>Spermatophyta</taxon>
        <taxon>Magnoliopsida</taxon>
        <taxon>Proteales</taxon>
        <taxon>Proteaceae</taxon>
        <taxon>Protea</taxon>
    </lineage>
</organism>
<dbReference type="InterPro" id="IPR024768">
    <property type="entry name" value="Marf1"/>
</dbReference>
<reference evidence="1" key="1">
    <citation type="journal article" date="2023" name="Plant J.">
        <title>The genome of the king protea, Protea cynaroides.</title>
        <authorList>
            <person name="Chang J."/>
            <person name="Duong T.A."/>
            <person name="Schoeman C."/>
            <person name="Ma X."/>
            <person name="Roodt D."/>
            <person name="Barker N."/>
            <person name="Li Z."/>
            <person name="Van de Peer Y."/>
            <person name="Mizrachi E."/>
        </authorList>
    </citation>
    <scope>NUCLEOTIDE SEQUENCE</scope>
    <source>
        <tissue evidence="1">Young leaves</tissue>
    </source>
</reference>
<name>A0A9Q0K3X5_9MAGN</name>
<protein>
    <recommendedName>
        <fullName evidence="3">NYN domain-containing protein</fullName>
    </recommendedName>
</protein>
<keyword evidence="2" id="KW-1185">Reference proteome</keyword>
<sequence>MKSYPIISLRVSFGTFVFVPFRSKAVELRCAAARNIEKALLVSAAGTGGETDIKTVLSINNKAQILFHSMDTFYEDLDIVFEMPKIKERARRRQVTRRTIVWHINEFAKRYPPPITIMLITGDQRLIPSVLDWAQNGHNILLVTPRQVCVPSAVLDAIAGRLFSWEMLARGDGLGEIDCDHDATAVKCHRTSTSLSIKMDTTEWRMKPDAPIKFAGIFWDLVTCSIPDDIVKPGCAVQNMKKALLVPGIEEVHIIHSIGVTGERGTIGRSIDRSFHDMATMVYLSNLGQNDRNEEILWEIEWFAECCPHPQIAIIMLITGDEVLIASVLDWAKKGYKIVLVTPPEVCVPSAVLDVIAGNHFSWETLARGEGLGEIDCDCKVY</sequence>